<sequence>MDARSGEEPCATSLIDNSLGTSDPKFPMIQGSTRAGEVITAARPSTTAAGEKKNSVDLVTETDQATERLITDLVRKSYPHFEFMGEETYKPGDKLTNSPTLIVDPVDGTTNLVHRYPYISVSLRLAINRKPVVGVIYNPFNKTLFSGIKGKGSFLSDRFHDHVRLPLKEPEPLTLDKALVAVEWGSDRAGHDYDVKVKTFRNLCASAEEGGAMVHGIRSFGSAALNLCGVAAGHLDAYWEAGCWAWDVCAGWVILEEAGGQIVDANKGNWQPEVDGRRYLAVRKGERQNAFIEELWGHVAGDLQVDIEG</sequence>
<feature type="binding site" evidence="6">
    <location>
        <position position="86"/>
    </location>
    <ligand>
        <name>Mg(2+)</name>
        <dbReference type="ChEBI" id="CHEBI:18420"/>
        <label>1</label>
        <note>catalytic</note>
    </ligand>
</feature>
<keyword evidence="7" id="KW-0378">Hydrolase</keyword>
<dbReference type="GO" id="GO:0006021">
    <property type="term" value="P:inositol biosynthetic process"/>
    <property type="evidence" value="ECO:0007669"/>
    <property type="project" value="UniProtKB-UniPathway"/>
</dbReference>
<dbReference type="PROSITE" id="PS00630">
    <property type="entry name" value="IMP_2"/>
    <property type="match status" value="1"/>
</dbReference>
<name>A0A4S9AI46_AURPU</name>
<dbReference type="CDD" id="cd01639">
    <property type="entry name" value="IMPase"/>
    <property type="match status" value="1"/>
</dbReference>
<protein>
    <recommendedName>
        <fullName evidence="7">Inositol-1-monophosphatase</fullName>
        <ecNumber evidence="7">3.1.3.25</ecNumber>
    </recommendedName>
</protein>
<dbReference type="PRINTS" id="PR00377">
    <property type="entry name" value="IMPHPHTASES"/>
</dbReference>
<evidence type="ECO:0000256" key="7">
    <source>
        <dbReference type="RuleBase" id="RU364068"/>
    </source>
</evidence>
<evidence type="ECO:0000313" key="9">
    <source>
        <dbReference type="EMBL" id="THW79234.1"/>
    </source>
</evidence>
<dbReference type="Gene3D" id="3.30.540.10">
    <property type="entry name" value="Fructose-1,6-Bisphosphatase, subunit A, domain 1"/>
    <property type="match status" value="1"/>
</dbReference>
<dbReference type="FunFam" id="3.40.190.80:FF:000012">
    <property type="entry name" value="Inositol-1-monophosphatase"/>
    <property type="match status" value="1"/>
</dbReference>
<dbReference type="GO" id="GO:0007165">
    <property type="term" value="P:signal transduction"/>
    <property type="evidence" value="ECO:0007669"/>
    <property type="project" value="TreeGrafter"/>
</dbReference>
<comment type="pathway">
    <text evidence="7">Polyol metabolism; myo-inositol biosynthesis; myo-inositol from D-glucose 6-phosphate: step 2/2.</text>
</comment>
<comment type="cofactor">
    <cofactor evidence="2 6 7">
        <name>Mg(2+)</name>
        <dbReference type="ChEBI" id="CHEBI:18420"/>
    </cofactor>
</comment>
<dbReference type="AlphaFoldDB" id="A0A4S9AI46"/>
<dbReference type="EMBL" id="QZAO01000020">
    <property type="protein sequence ID" value="THW79234.1"/>
    <property type="molecule type" value="Genomic_DNA"/>
</dbReference>
<keyword evidence="4 6" id="KW-0479">Metal-binding</keyword>
<feature type="binding site" evidence="6">
    <location>
        <position position="247"/>
    </location>
    <ligand>
        <name>Mg(2+)</name>
        <dbReference type="ChEBI" id="CHEBI:18420"/>
        <label>1</label>
        <note>catalytic</note>
    </ligand>
</feature>
<feature type="region of interest" description="Disordered" evidence="8">
    <location>
        <begin position="1"/>
        <end position="23"/>
    </location>
</feature>
<reference evidence="9 10" key="1">
    <citation type="submission" date="2018-10" db="EMBL/GenBank/DDBJ databases">
        <title>Fifty Aureobasidium pullulans genomes reveal a recombining polyextremotolerant generalist.</title>
        <authorList>
            <person name="Gostincar C."/>
            <person name="Turk M."/>
            <person name="Zajc J."/>
            <person name="Gunde-Cimerman N."/>
        </authorList>
    </citation>
    <scope>NUCLEOTIDE SEQUENCE [LARGE SCALE GENOMIC DNA]</scope>
    <source>
        <strain evidence="9 10">EXF-10659</strain>
    </source>
</reference>
<comment type="caution">
    <text evidence="9">The sequence shown here is derived from an EMBL/GenBank/DDBJ whole genome shotgun (WGS) entry which is preliminary data.</text>
</comment>
<evidence type="ECO:0000256" key="2">
    <source>
        <dbReference type="ARBA" id="ARBA00001946"/>
    </source>
</evidence>
<dbReference type="EC" id="3.1.3.25" evidence="7"/>
<keyword evidence="5 6" id="KW-0460">Magnesium</keyword>
<feature type="binding site" evidence="6">
    <location>
        <position position="107"/>
    </location>
    <ligand>
        <name>Mg(2+)</name>
        <dbReference type="ChEBI" id="CHEBI:18420"/>
        <label>1</label>
        <note>catalytic</note>
    </ligand>
</feature>
<evidence type="ECO:0000256" key="6">
    <source>
        <dbReference type="PIRSR" id="PIRSR600760-2"/>
    </source>
</evidence>
<dbReference type="UniPathway" id="UPA00823">
    <property type="reaction ID" value="UER00788"/>
</dbReference>
<dbReference type="FunFam" id="3.30.540.10:FF:000004">
    <property type="entry name" value="Inositol-1-monophosphatase"/>
    <property type="match status" value="1"/>
</dbReference>
<dbReference type="Pfam" id="PF00459">
    <property type="entry name" value="Inositol_P"/>
    <property type="match status" value="1"/>
</dbReference>
<evidence type="ECO:0000256" key="4">
    <source>
        <dbReference type="ARBA" id="ARBA00022723"/>
    </source>
</evidence>
<dbReference type="InterPro" id="IPR000760">
    <property type="entry name" value="Inositol_monophosphatase-like"/>
</dbReference>
<dbReference type="GO" id="GO:0008934">
    <property type="term" value="F:inositol monophosphate 1-phosphatase activity"/>
    <property type="evidence" value="ECO:0007669"/>
    <property type="project" value="InterPro"/>
</dbReference>
<dbReference type="Proteomes" id="UP000308802">
    <property type="component" value="Unassembled WGS sequence"/>
</dbReference>
<organism evidence="9 10">
    <name type="scientific">Aureobasidium pullulans</name>
    <name type="common">Black yeast</name>
    <name type="synonym">Pullularia pullulans</name>
    <dbReference type="NCBI Taxonomy" id="5580"/>
    <lineage>
        <taxon>Eukaryota</taxon>
        <taxon>Fungi</taxon>
        <taxon>Dikarya</taxon>
        <taxon>Ascomycota</taxon>
        <taxon>Pezizomycotina</taxon>
        <taxon>Dothideomycetes</taxon>
        <taxon>Dothideomycetidae</taxon>
        <taxon>Dothideales</taxon>
        <taxon>Saccotheciaceae</taxon>
        <taxon>Aureobasidium</taxon>
    </lineage>
</organism>
<evidence type="ECO:0000313" key="10">
    <source>
        <dbReference type="Proteomes" id="UP000308802"/>
    </source>
</evidence>
<dbReference type="PANTHER" id="PTHR20854">
    <property type="entry name" value="INOSITOL MONOPHOSPHATASE"/>
    <property type="match status" value="1"/>
</dbReference>
<evidence type="ECO:0000256" key="1">
    <source>
        <dbReference type="ARBA" id="ARBA00001033"/>
    </source>
</evidence>
<evidence type="ECO:0000256" key="3">
    <source>
        <dbReference type="ARBA" id="ARBA00009759"/>
    </source>
</evidence>
<dbReference type="GO" id="GO:0046854">
    <property type="term" value="P:phosphatidylinositol phosphate biosynthetic process"/>
    <property type="evidence" value="ECO:0007669"/>
    <property type="project" value="InterPro"/>
</dbReference>
<dbReference type="Gene3D" id="3.40.190.80">
    <property type="match status" value="1"/>
</dbReference>
<dbReference type="InterPro" id="IPR020550">
    <property type="entry name" value="Inositol_monophosphatase_CS"/>
</dbReference>
<gene>
    <name evidence="9" type="ORF">D6D19_01344</name>
</gene>
<dbReference type="PANTHER" id="PTHR20854:SF4">
    <property type="entry name" value="INOSITOL-1-MONOPHOSPHATASE-RELATED"/>
    <property type="match status" value="1"/>
</dbReference>
<evidence type="ECO:0000256" key="5">
    <source>
        <dbReference type="ARBA" id="ARBA00022842"/>
    </source>
</evidence>
<dbReference type="SUPFAM" id="SSF56655">
    <property type="entry name" value="Carbohydrate phosphatase"/>
    <property type="match status" value="1"/>
</dbReference>
<comment type="similarity">
    <text evidence="3 7">Belongs to the inositol monophosphatase superfamily.</text>
</comment>
<dbReference type="GO" id="GO:0046872">
    <property type="term" value="F:metal ion binding"/>
    <property type="evidence" value="ECO:0007669"/>
    <property type="project" value="UniProtKB-KW"/>
</dbReference>
<proteinExistence type="inferred from homology"/>
<dbReference type="InterPro" id="IPR033942">
    <property type="entry name" value="IMPase"/>
</dbReference>
<comment type="catalytic activity">
    <reaction evidence="1 7">
        <text>a myo-inositol phosphate + H2O = myo-inositol + phosphate</text>
        <dbReference type="Rhea" id="RHEA:24056"/>
        <dbReference type="ChEBI" id="CHEBI:15377"/>
        <dbReference type="ChEBI" id="CHEBI:17268"/>
        <dbReference type="ChEBI" id="CHEBI:43474"/>
        <dbReference type="ChEBI" id="CHEBI:84139"/>
        <dbReference type="EC" id="3.1.3.25"/>
    </reaction>
</comment>
<accession>A0A4S9AI46</accession>
<evidence type="ECO:0000256" key="8">
    <source>
        <dbReference type="SAM" id="MobiDB-lite"/>
    </source>
</evidence>
<feature type="binding site" evidence="6">
    <location>
        <position position="104"/>
    </location>
    <ligand>
        <name>Mg(2+)</name>
        <dbReference type="ChEBI" id="CHEBI:18420"/>
        <label>1</label>
        <note>catalytic</note>
    </ligand>
</feature>